<name>A0A2D3TF81_9ENTR</name>
<dbReference type="InterPro" id="IPR010982">
    <property type="entry name" value="Lambda_DNA-bd_dom_sf"/>
</dbReference>
<evidence type="ECO:0000313" key="2">
    <source>
        <dbReference type="Proteomes" id="UP000229055"/>
    </source>
</evidence>
<dbReference type="Pfam" id="PF14549">
    <property type="entry name" value="P22_Cro"/>
    <property type="match status" value="1"/>
</dbReference>
<dbReference type="RefSeq" id="WP_100096991.1">
    <property type="nucleotide sequence ID" value="NZ_CP017613.1"/>
</dbReference>
<sequence length="61" mass="6856">MYKSLVIAHFGNTVKLSSFLKINSSAISQWGKIIPEKQALKLEKLTEGSLKYDPTLYKKVA</sequence>
<dbReference type="Gene3D" id="1.10.260.40">
    <property type="entry name" value="lambda repressor-like DNA-binding domains"/>
    <property type="match status" value="1"/>
</dbReference>
<evidence type="ECO:0008006" key="3">
    <source>
        <dbReference type="Google" id="ProtNLM"/>
    </source>
</evidence>
<accession>A0A2D3TF81</accession>
<dbReference type="EMBL" id="CP017613">
    <property type="protein sequence ID" value="ATW34472.1"/>
    <property type="molecule type" value="Genomic_DNA"/>
</dbReference>
<dbReference type="AlphaFoldDB" id="A0A2D3TF81"/>
<proteinExistence type="predicted"/>
<dbReference type="SUPFAM" id="SSF47413">
    <property type="entry name" value="lambda repressor-like DNA-binding domains"/>
    <property type="match status" value="1"/>
</dbReference>
<gene>
    <name evidence="1" type="ORF">BJP43_09635</name>
</gene>
<organism evidence="1 2">
    <name type="scientific">Candidatus Williamhamiltonella defendens</name>
    <dbReference type="NCBI Taxonomy" id="138072"/>
    <lineage>
        <taxon>Bacteria</taxon>
        <taxon>Pseudomonadati</taxon>
        <taxon>Pseudomonadota</taxon>
        <taxon>Gammaproteobacteria</taxon>
        <taxon>Enterobacterales</taxon>
        <taxon>Enterobacteriaceae</taxon>
        <taxon>aphid secondary symbionts</taxon>
        <taxon>Candidatus Williamhamiltonella</taxon>
    </lineage>
</organism>
<reference evidence="2" key="1">
    <citation type="submission" date="2016-10" db="EMBL/GenBank/DDBJ databases">
        <authorList>
            <person name="Chevignon G."/>
        </authorList>
    </citation>
    <scope>NUCLEOTIDE SEQUENCE [LARGE SCALE GENOMIC DNA]</scope>
    <source>
        <strain evidence="2">ZA17</strain>
    </source>
</reference>
<dbReference type="Proteomes" id="UP000229055">
    <property type="component" value="Chromosome"/>
</dbReference>
<evidence type="ECO:0000313" key="1">
    <source>
        <dbReference type="EMBL" id="ATW34472.1"/>
    </source>
</evidence>
<protein>
    <recommendedName>
        <fullName evidence="3">Cro/Cl family transcriptional regulator</fullName>
    </recommendedName>
</protein>
<reference evidence="2" key="2">
    <citation type="submission" date="2017-11" db="EMBL/GenBank/DDBJ databases">
        <title>PacBio sequencing of new strain of the secondary endosymbiont Candidatus Hamiltonella defensa.</title>
        <authorList>
            <person name="Strand M.R."/>
            <person name="Oliver K."/>
        </authorList>
    </citation>
    <scope>NUCLEOTIDE SEQUENCE [LARGE SCALE GENOMIC DNA]</scope>
    <source>
        <strain evidence="2">ZA17</strain>
    </source>
</reference>
<dbReference type="GO" id="GO:0003677">
    <property type="term" value="F:DNA binding"/>
    <property type="evidence" value="ECO:0007669"/>
    <property type="project" value="InterPro"/>
</dbReference>